<dbReference type="Gene3D" id="2.60.40.10">
    <property type="entry name" value="Immunoglobulins"/>
    <property type="match status" value="1"/>
</dbReference>
<dbReference type="InterPro" id="IPR000601">
    <property type="entry name" value="PKD_dom"/>
</dbReference>
<keyword evidence="3" id="KW-1185">Reference proteome</keyword>
<accession>A0ABU2EW93</accession>
<dbReference type="InterPro" id="IPR013783">
    <property type="entry name" value="Ig-like_fold"/>
</dbReference>
<organism evidence="2 3">
    <name type="scientific">Haloarcula argentinensis</name>
    <dbReference type="NCBI Taxonomy" id="43776"/>
    <lineage>
        <taxon>Archaea</taxon>
        <taxon>Methanobacteriati</taxon>
        <taxon>Methanobacteriota</taxon>
        <taxon>Stenosarchaea group</taxon>
        <taxon>Halobacteria</taxon>
        <taxon>Halobacteriales</taxon>
        <taxon>Haloarculaceae</taxon>
        <taxon>Haloarcula</taxon>
    </lineage>
</organism>
<protein>
    <submittedName>
        <fullName evidence="2">PKD domain-containing protein</fullName>
    </submittedName>
</protein>
<dbReference type="SUPFAM" id="SSF49299">
    <property type="entry name" value="PKD domain"/>
    <property type="match status" value="1"/>
</dbReference>
<dbReference type="InterPro" id="IPR035986">
    <property type="entry name" value="PKD_dom_sf"/>
</dbReference>
<sequence>MTLNDDSRTVTVNKEVIFDASGSRDPDGSITNYRWEFGDGSDPIEGADATEVSHTYTDTGDYTVTVTATDNDGAETTTSVSVSVTDESKDRLTEELSGSLDGMLDYDKQTYSLKTESPMQLILSLDGPSDADFDLYVSFDGRTPTPNDYDRASYTQDSNEQIIIDGFSQISEIGILVYVYSGRGDYTLTLEEIGKTSS</sequence>
<feature type="domain" description="PKD" evidence="1">
    <location>
        <begin position="1"/>
        <end position="85"/>
    </location>
</feature>
<evidence type="ECO:0000313" key="2">
    <source>
        <dbReference type="EMBL" id="MDS0252553.1"/>
    </source>
</evidence>
<reference evidence="2 3" key="1">
    <citation type="submission" date="2022-06" db="EMBL/GenBank/DDBJ databases">
        <title>Haloarcula sp. a new haloarchaeum isolate from saline soil.</title>
        <authorList>
            <person name="Strakova D."/>
            <person name="Galisteo C."/>
            <person name="Sanchez-Porro C."/>
            <person name="Ventosa A."/>
        </authorList>
    </citation>
    <scope>NUCLEOTIDE SEQUENCE [LARGE SCALE GENOMIC DNA]</scope>
    <source>
        <strain evidence="2 3">JCM 15760</strain>
    </source>
</reference>
<dbReference type="CDD" id="cd00146">
    <property type="entry name" value="PKD"/>
    <property type="match status" value="1"/>
</dbReference>
<evidence type="ECO:0000313" key="3">
    <source>
        <dbReference type="Proteomes" id="UP001248536"/>
    </source>
</evidence>
<evidence type="ECO:0000259" key="1">
    <source>
        <dbReference type="PROSITE" id="PS50093"/>
    </source>
</evidence>
<gene>
    <name evidence="2" type="ORF">NC662_02350</name>
</gene>
<comment type="caution">
    <text evidence="2">The sequence shown here is derived from an EMBL/GenBank/DDBJ whole genome shotgun (WGS) entry which is preliminary data.</text>
</comment>
<dbReference type="InterPro" id="IPR022409">
    <property type="entry name" value="PKD/Chitinase_dom"/>
</dbReference>
<dbReference type="EMBL" id="JAMQCP010000001">
    <property type="protein sequence ID" value="MDS0252553.1"/>
    <property type="molecule type" value="Genomic_DNA"/>
</dbReference>
<dbReference type="Pfam" id="PF18911">
    <property type="entry name" value="PKD_4"/>
    <property type="match status" value="1"/>
</dbReference>
<dbReference type="PROSITE" id="PS50093">
    <property type="entry name" value="PKD"/>
    <property type="match status" value="1"/>
</dbReference>
<dbReference type="SMART" id="SM00089">
    <property type="entry name" value="PKD"/>
    <property type="match status" value="1"/>
</dbReference>
<dbReference type="Gene3D" id="2.60.120.380">
    <property type="match status" value="1"/>
</dbReference>
<name>A0ABU2EW93_HALAR</name>
<dbReference type="Proteomes" id="UP001248536">
    <property type="component" value="Unassembled WGS sequence"/>
</dbReference>
<proteinExistence type="predicted"/>